<dbReference type="AlphaFoldDB" id="A0A176W0S4"/>
<keyword evidence="2" id="KW-1185">Reference proteome</keyword>
<comment type="caution">
    <text evidence="1">The sequence shown here is derived from an EMBL/GenBank/DDBJ whole genome shotgun (WGS) entry which is preliminary data.</text>
</comment>
<evidence type="ECO:0000313" key="2">
    <source>
        <dbReference type="Proteomes" id="UP000077202"/>
    </source>
</evidence>
<evidence type="ECO:0000313" key="1">
    <source>
        <dbReference type="EMBL" id="OAE26674.1"/>
    </source>
</evidence>
<protein>
    <submittedName>
        <fullName evidence="1">Uncharacterized protein</fullName>
    </submittedName>
</protein>
<dbReference type="EMBL" id="LVLJ01002133">
    <property type="protein sequence ID" value="OAE26674.1"/>
    <property type="molecule type" value="Genomic_DNA"/>
</dbReference>
<reference evidence="1" key="1">
    <citation type="submission" date="2016-03" db="EMBL/GenBank/DDBJ databases">
        <title>Mechanisms controlling the formation of the plant cell surface in tip-growing cells are functionally conserved among land plants.</title>
        <authorList>
            <person name="Honkanen S."/>
            <person name="Jones V.A."/>
            <person name="Morieri G."/>
            <person name="Champion C."/>
            <person name="Hetherington A.J."/>
            <person name="Kelly S."/>
            <person name="Saint-Marcoux D."/>
            <person name="Proust H."/>
            <person name="Prescott H."/>
            <person name="Dolan L."/>
        </authorList>
    </citation>
    <scope>NUCLEOTIDE SEQUENCE [LARGE SCALE GENOMIC DNA]</scope>
    <source>
        <tissue evidence="1">Whole gametophyte</tissue>
    </source>
</reference>
<gene>
    <name evidence="1" type="ORF">AXG93_4118s1030</name>
</gene>
<dbReference type="Proteomes" id="UP000077202">
    <property type="component" value="Unassembled WGS sequence"/>
</dbReference>
<name>A0A176W0S4_MARPO</name>
<accession>A0A176W0S4</accession>
<proteinExistence type="predicted"/>
<organism evidence="1 2">
    <name type="scientific">Marchantia polymorpha subsp. ruderalis</name>
    <dbReference type="NCBI Taxonomy" id="1480154"/>
    <lineage>
        <taxon>Eukaryota</taxon>
        <taxon>Viridiplantae</taxon>
        <taxon>Streptophyta</taxon>
        <taxon>Embryophyta</taxon>
        <taxon>Marchantiophyta</taxon>
        <taxon>Marchantiopsida</taxon>
        <taxon>Marchantiidae</taxon>
        <taxon>Marchantiales</taxon>
        <taxon>Marchantiaceae</taxon>
        <taxon>Marchantia</taxon>
    </lineage>
</organism>
<sequence length="73" mass="8107">MRGGEGRAGQGLCRTGGKEQAVPVDFKRRYRTDSHAFRVLCFLWNADGDGCRREMGTGVASWLQVLGEFPCEL</sequence>